<accession>A0AA97K4Z5</accession>
<dbReference type="GO" id="GO:0004930">
    <property type="term" value="F:G protein-coupled receptor activity"/>
    <property type="evidence" value="ECO:0007669"/>
    <property type="project" value="UniProtKB-KW"/>
</dbReference>
<keyword evidence="3 10" id="KW-0812">Transmembrane</keyword>
<dbReference type="AlphaFoldDB" id="A0AA97K4Z5"/>
<evidence type="ECO:0000256" key="1">
    <source>
        <dbReference type="ARBA" id="ARBA00004651"/>
    </source>
</evidence>
<dbReference type="InterPro" id="IPR050516">
    <property type="entry name" value="Olfactory_GPCR"/>
</dbReference>
<evidence type="ECO:0000256" key="4">
    <source>
        <dbReference type="ARBA" id="ARBA00022725"/>
    </source>
</evidence>
<dbReference type="Gene3D" id="1.20.1070.10">
    <property type="entry name" value="Rhodopsin 7-helix transmembrane proteins"/>
    <property type="match status" value="1"/>
</dbReference>
<evidence type="ECO:0000256" key="2">
    <source>
        <dbReference type="ARBA" id="ARBA00022475"/>
    </source>
</evidence>
<evidence type="ECO:0000256" key="8">
    <source>
        <dbReference type="ARBA" id="ARBA00023170"/>
    </source>
</evidence>
<evidence type="ECO:0000313" key="14">
    <source>
        <dbReference type="RefSeq" id="XP_054849855.1"/>
    </source>
</evidence>
<keyword evidence="8 10" id="KW-0675">Receptor</keyword>
<dbReference type="GeneID" id="129339294"/>
<dbReference type="PRINTS" id="PR00245">
    <property type="entry name" value="OLFACTORYR"/>
</dbReference>
<dbReference type="InterPro" id="IPR017452">
    <property type="entry name" value="GPCR_Rhodpsn_7TM"/>
</dbReference>
<sequence length="334" mass="37625">MRTNTKKLEAMKINNIRNTEIKNQTVITEFVLVGLTDSFALQTLLFGVFVVLYAMALAGNFLLILTIWRCRKLHTPMYFLLINLSLVNVFSISITTPKLIQTLLAHQKTISFYGCITQVYLFIWALGTELLLLSFMAFDRYAAICHPLQYTIIMRKEVCIVIATGVWVAGMVNSTVHAGLMLQLSFCSSNIINHFFCDVPPLLKLSCSDTSLNETMAFVADVFFGIGSCGLTLTSYCFILRAILQIRSTEGKKKAFSTCSSHLIVVSFYFSAIIYTYIRPTSVYSLDNNKLVSLLYSVMTPVVNPIIYSLRNKEVKEALKTLTGRGRLLQRTEN</sequence>
<gene>
    <name evidence="14" type="primary">LOC129339294</name>
</gene>
<dbReference type="CDD" id="cd15232">
    <property type="entry name" value="7tmA_OR13-like"/>
    <property type="match status" value="1"/>
</dbReference>
<evidence type="ECO:0000256" key="7">
    <source>
        <dbReference type="ARBA" id="ARBA00023136"/>
    </source>
</evidence>
<dbReference type="KEGG" id="emc:129339294"/>
<keyword evidence="13" id="KW-1185">Reference proteome</keyword>
<dbReference type="GO" id="GO:0004984">
    <property type="term" value="F:olfactory receptor activity"/>
    <property type="evidence" value="ECO:0007669"/>
    <property type="project" value="InterPro"/>
</dbReference>
<comment type="similarity">
    <text evidence="10">Belongs to the G-protein coupled receptor 1 family.</text>
</comment>
<comment type="subcellular location">
    <subcellularLocation>
        <location evidence="1 11">Cell membrane</location>
        <topology evidence="1 11">Multi-pass membrane protein</topology>
    </subcellularLocation>
</comment>
<dbReference type="RefSeq" id="XP_054849855.1">
    <property type="nucleotide sequence ID" value="XM_054993880.1"/>
</dbReference>
<dbReference type="PRINTS" id="PR00237">
    <property type="entry name" value="GPCRRHODOPSN"/>
</dbReference>
<feature type="transmembrane region" description="Helical" evidence="11">
    <location>
        <begin position="116"/>
        <end position="138"/>
    </location>
</feature>
<keyword evidence="11" id="KW-0716">Sensory transduction</keyword>
<dbReference type="PANTHER" id="PTHR26452">
    <property type="entry name" value="OLFACTORY RECEPTOR"/>
    <property type="match status" value="1"/>
</dbReference>
<evidence type="ECO:0000256" key="5">
    <source>
        <dbReference type="ARBA" id="ARBA00022989"/>
    </source>
</evidence>
<dbReference type="PROSITE" id="PS00237">
    <property type="entry name" value="G_PROTEIN_RECEP_F1_1"/>
    <property type="match status" value="1"/>
</dbReference>
<keyword evidence="7 11" id="KW-0472">Membrane</keyword>
<proteinExistence type="inferred from homology"/>
<evidence type="ECO:0000256" key="3">
    <source>
        <dbReference type="ARBA" id="ARBA00022692"/>
    </source>
</evidence>
<dbReference type="InterPro" id="IPR000725">
    <property type="entry name" value="Olfact_rcpt"/>
</dbReference>
<dbReference type="FunFam" id="1.20.1070.10:FF:000015">
    <property type="entry name" value="Olfactory receptor"/>
    <property type="match status" value="1"/>
</dbReference>
<keyword evidence="2 11" id="KW-1003">Cell membrane</keyword>
<dbReference type="Proteomes" id="UP001190640">
    <property type="component" value="Chromosome 12"/>
</dbReference>
<dbReference type="GO" id="GO:0005886">
    <property type="term" value="C:plasma membrane"/>
    <property type="evidence" value="ECO:0007669"/>
    <property type="project" value="UniProtKB-SubCell"/>
</dbReference>
<feature type="transmembrane region" description="Helical" evidence="11">
    <location>
        <begin position="158"/>
        <end position="180"/>
    </location>
</feature>
<keyword evidence="6 10" id="KW-0297">G-protein coupled receptor</keyword>
<dbReference type="InterPro" id="IPR000276">
    <property type="entry name" value="GPCR_Rhodpsn"/>
</dbReference>
<keyword evidence="9 10" id="KW-0807">Transducer</keyword>
<feature type="transmembrane region" description="Helical" evidence="11">
    <location>
        <begin position="256"/>
        <end position="278"/>
    </location>
</feature>
<evidence type="ECO:0000256" key="10">
    <source>
        <dbReference type="RuleBase" id="RU000688"/>
    </source>
</evidence>
<feature type="domain" description="G-protein coupled receptors family 1 profile" evidence="12">
    <location>
        <begin position="59"/>
        <end position="308"/>
    </location>
</feature>
<name>A0AA97K4Z5_EUBMA</name>
<keyword evidence="5 11" id="KW-1133">Transmembrane helix</keyword>
<organism evidence="13 14">
    <name type="scientific">Eublepharis macularius</name>
    <name type="common">Leopard gecko</name>
    <name type="synonym">Cyrtodactylus macularius</name>
    <dbReference type="NCBI Taxonomy" id="481883"/>
    <lineage>
        <taxon>Eukaryota</taxon>
        <taxon>Metazoa</taxon>
        <taxon>Chordata</taxon>
        <taxon>Craniata</taxon>
        <taxon>Vertebrata</taxon>
        <taxon>Euteleostomi</taxon>
        <taxon>Lepidosauria</taxon>
        <taxon>Squamata</taxon>
        <taxon>Bifurcata</taxon>
        <taxon>Gekkota</taxon>
        <taxon>Eublepharidae</taxon>
        <taxon>Eublepharinae</taxon>
        <taxon>Eublepharis</taxon>
    </lineage>
</organism>
<evidence type="ECO:0000259" key="12">
    <source>
        <dbReference type="PROSITE" id="PS50262"/>
    </source>
</evidence>
<dbReference type="SUPFAM" id="SSF81321">
    <property type="entry name" value="Family A G protein-coupled receptor-like"/>
    <property type="match status" value="1"/>
</dbReference>
<evidence type="ECO:0000313" key="13">
    <source>
        <dbReference type="Proteomes" id="UP001190640"/>
    </source>
</evidence>
<feature type="transmembrane region" description="Helical" evidence="11">
    <location>
        <begin position="77"/>
        <end position="96"/>
    </location>
</feature>
<evidence type="ECO:0000256" key="11">
    <source>
        <dbReference type="RuleBase" id="RU363047"/>
    </source>
</evidence>
<evidence type="ECO:0000256" key="9">
    <source>
        <dbReference type="ARBA" id="ARBA00023224"/>
    </source>
</evidence>
<protein>
    <recommendedName>
        <fullName evidence="11">Olfactory receptor</fullName>
    </recommendedName>
</protein>
<feature type="transmembrane region" description="Helical" evidence="11">
    <location>
        <begin position="222"/>
        <end position="244"/>
    </location>
</feature>
<reference evidence="14" key="1">
    <citation type="submission" date="2025-08" db="UniProtKB">
        <authorList>
            <consortium name="RefSeq"/>
        </authorList>
    </citation>
    <scope>IDENTIFICATION</scope>
    <source>
        <tissue evidence="14">Blood</tissue>
    </source>
</reference>
<dbReference type="PROSITE" id="PS50262">
    <property type="entry name" value="G_PROTEIN_RECEP_F1_2"/>
    <property type="match status" value="1"/>
</dbReference>
<feature type="transmembrane region" description="Helical" evidence="11">
    <location>
        <begin position="290"/>
        <end position="310"/>
    </location>
</feature>
<feature type="transmembrane region" description="Helical" evidence="11">
    <location>
        <begin position="39"/>
        <end position="65"/>
    </location>
</feature>
<keyword evidence="4 11" id="KW-0552">Olfaction</keyword>
<evidence type="ECO:0000256" key="6">
    <source>
        <dbReference type="ARBA" id="ARBA00023040"/>
    </source>
</evidence>
<dbReference type="Pfam" id="PF13853">
    <property type="entry name" value="7tm_4"/>
    <property type="match status" value="1"/>
</dbReference>